<name>A0A0C9XCV2_9AGAR</name>
<sequence>MEAQLPLYEFPPKLVLVRQWKCDYLSVLFGDDSDRSIVPDDGPINRPLNLSRLRWYTTRNTAGCLNHEYLIAELSLGSTILGYVRLESLCCDPTALEMNLDARLSELEPPVPTNTAVSNSITNLSELFPLLGSDLNASSTEPAPVPTSHSHPTSNGPLLEFTPTPSAHASVVCHPQGFDSPDELLLELNWSRSDTMPNVRPFTLLDLAFLADVVDTHCISTNDERPTCDYFAEAMADVVDLLRASETAHDPSPLSIFDHVASEDPSNPNDRRILNALQLRDRFYESRDPLFFDNALRRLDRTTNDYNRAIEILRRANKYTARANTAAREAFEARERAEIAQRELETLLGARNERDATVAGTVAMAYEEYPPSD</sequence>
<reference evidence="1 2" key="1">
    <citation type="submission" date="2014-04" db="EMBL/GenBank/DDBJ databases">
        <authorList>
            <consortium name="DOE Joint Genome Institute"/>
            <person name="Kuo A."/>
            <person name="Kohler A."/>
            <person name="Nagy L.G."/>
            <person name="Floudas D."/>
            <person name="Copeland A."/>
            <person name="Barry K.W."/>
            <person name="Cichocki N."/>
            <person name="Veneault-Fourrey C."/>
            <person name="LaButti K."/>
            <person name="Lindquist E.A."/>
            <person name="Lipzen A."/>
            <person name="Lundell T."/>
            <person name="Morin E."/>
            <person name="Murat C."/>
            <person name="Sun H."/>
            <person name="Tunlid A."/>
            <person name="Henrissat B."/>
            <person name="Grigoriev I.V."/>
            <person name="Hibbett D.S."/>
            <person name="Martin F."/>
            <person name="Nordberg H.P."/>
            <person name="Cantor M.N."/>
            <person name="Hua S.X."/>
        </authorList>
    </citation>
    <scope>NUCLEOTIDE SEQUENCE [LARGE SCALE GENOMIC DNA]</scope>
    <source>
        <strain evidence="1 2">LaAM-08-1</strain>
    </source>
</reference>
<accession>A0A0C9XCV2</accession>
<dbReference type="EMBL" id="KN838588">
    <property type="protein sequence ID" value="KIK02736.1"/>
    <property type="molecule type" value="Genomic_DNA"/>
</dbReference>
<dbReference type="AlphaFoldDB" id="A0A0C9XCV2"/>
<evidence type="ECO:0000313" key="2">
    <source>
        <dbReference type="Proteomes" id="UP000054477"/>
    </source>
</evidence>
<evidence type="ECO:0000313" key="1">
    <source>
        <dbReference type="EMBL" id="KIK02736.1"/>
    </source>
</evidence>
<gene>
    <name evidence="1" type="ORF">K443DRAFT_5881</name>
</gene>
<protein>
    <submittedName>
        <fullName evidence="1">Uncharacterized protein</fullName>
    </submittedName>
</protein>
<dbReference type="OrthoDB" id="10370348at2759"/>
<proteinExistence type="predicted"/>
<reference evidence="2" key="2">
    <citation type="submission" date="2015-01" db="EMBL/GenBank/DDBJ databases">
        <title>Evolutionary Origins and Diversification of the Mycorrhizal Mutualists.</title>
        <authorList>
            <consortium name="DOE Joint Genome Institute"/>
            <consortium name="Mycorrhizal Genomics Consortium"/>
            <person name="Kohler A."/>
            <person name="Kuo A."/>
            <person name="Nagy L.G."/>
            <person name="Floudas D."/>
            <person name="Copeland A."/>
            <person name="Barry K.W."/>
            <person name="Cichocki N."/>
            <person name="Veneault-Fourrey C."/>
            <person name="LaButti K."/>
            <person name="Lindquist E.A."/>
            <person name="Lipzen A."/>
            <person name="Lundell T."/>
            <person name="Morin E."/>
            <person name="Murat C."/>
            <person name="Riley R."/>
            <person name="Ohm R."/>
            <person name="Sun H."/>
            <person name="Tunlid A."/>
            <person name="Henrissat B."/>
            <person name="Grigoriev I.V."/>
            <person name="Hibbett D.S."/>
            <person name="Martin F."/>
        </authorList>
    </citation>
    <scope>NUCLEOTIDE SEQUENCE [LARGE SCALE GENOMIC DNA]</scope>
    <source>
        <strain evidence="2">LaAM-08-1</strain>
    </source>
</reference>
<keyword evidence="2" id="KW-1185">Reference proteome</keyword>
<dbReference type="Proteomes" id="UP000054477">
    <property type="component" value="Unassembled WGS sequence"/>
</dbReference>
<organism evidence="1 2">
    <name type="scientific">Laccaria amethystina LaAM-08-1</name>
    <dbReference type="NCBI Taxonomy" id="1095629"/>
    <lineage>
        <taxon>Eukaryota</taxon>
        <taxon>Fungi</taxon>
        <taxon>Dikarya</taxon>
        <taxon>Basidiomycota</taxon>
        <taxon>Agaricomycotina</taxon>
        <taxon>Agaricomycetes</taxon>
        <taxon>Agaricomycetidae</taxon>
        <taxon>Agaricales</taxon>
        <taxon>Agaricineae</taxon>
        <taxon>Hydnangiaceae</taxon>
        <taxon>Laccaria</taxon>
    </lineage>
</organism>
<dbReference type="HOGENOM" id="CLU_704124_0_0_1"/>